<keyword evidence="1" id="KW-0732">Signal</keyword>
<name>A0A1H3VD17_SELRU</name>
<protein>
    <submittedName>
        <fullName evidence="2">Uncharacterized protein</fullName>
    </submittedName>
</protein>
<gene>
    <name evidence="2" type="ORF">SAMN05660648_00027</name>
</gene>
<dbReference type="AlphaFoldDB" id="A0A1H3VD17"/>
<organism evidence="2 3">
    <name type="scientific">Selenomonas ruminantium</name>
    <dbReference type="NCBI Taxonomy" id="971"/>
    <lineage>
        <taxon>Bacteria</taxon>
        <taxon>Bacillati</taxon>
        <taxon>Bacillota</taxon>
        <taxon>Negativicutes</taxon>
        <taxon>Selenomonadales</taxon>
        <taxon>Selenomonadaceae</taxon>
        <taxon>Selenomonas</taxon>
    </lineage>
</organism>
<dbReference type="Proteomes" id="UP000183469">
    <property type="component" value="Unassembled WGS sequence"/>
</dbReference>
<feature type="chain" id="PRO_5010212741" evidence="1">
    <location>
        <begin position="25"/>
        <end position="207"/>
    </location>
</feature>
<accession>A0A1H3VD17</accession>
<feature type="signal peptide" evidence="1">
    <location>
        <begin position="1"/>
        <end position="24"/>
    </location>
</feature>
<evidence type="ECO:0000313" key="3">
    <source>
        <dbReference type="Proteomes" id="UP000183469"/>
    </source>
</evidence>
<dbReference type="OrthoDB" id="1665089at2"/>
<proteinExistence type="predicted"/>
<reference evidence="2 3" key="1">
    <citation type="submission" date="2016-10" db="EMBL/GenBank/DDBJ databases">
        <authorList>
            <person name="de Groot N.N."/>
        </authorList>
    </citation>
    <scope>NUCLEOTIDE SEQUENCE [LARGE SCALE GENOMIC DNA]</scope>
    <source>
        <strain evidence="2 3">DSM 2872</strain>
    </source>
</reference>
<sequence length="207" mass="23716">MKKLLLSCFLLLVCLFGIPQAVSAQETGFLTPGESTFLYLDTRILNETYDNEPIKFVLQQDGVLRLMSRNGTRDYLSFTGYDDTNAGIGYKIRKIYTMFPSMQFFEIIADRGAHAKNCGYWIIGKRDGQWVTYVSIDSLAAMGYTPGEWHQISTALNSDATGRFILTSRHEYMPPGAQYGYQRKFAVDLQLQLFWDQDAKWLGIRRL</sequence>
<evidence type="ECO:0000256" key="1">
    <source>
        <dbReference type="SAM" id="SignalP"/>
    </source>
</evidence>
<dbReference type="EMBL" id="FNQG01000002">
    <property type="protein sequence ID" value="SDZ72610.1"/>
    <property type="molecule type" value="Genomic_DNA"/>
</dbReference>
<evidence type="ECO:0000313" key="2">
    <source>
        <dbReference type="EMBL" id="SDZ72610.1"/>
    </source>
</evidence>